<dbReference type="Proteomes" id="UP000319257">
    <property type="component" value="Unassembled WGS sequence"/>
</dbReference>
<dbReference type="InParanoid" id="A0A507B1M3"/>
<evidence type="ECO:0008006" key="4">
    <source>
        <dbReference type="Google" id="ProtNLM"/>
    </source>
</evidence>
<feature type="chain" id="PRO_5021388278" description="DNase1 protein" evidence="1">
    <location>
        <begin position="20"/>
        <end position="183"/>
    </location>
</feature>
<comment type="caution">
    <text evidence="2">The sequence shown here is derived from an EMBL/GenBank/DDBJ whole genome shotgun (WGS) entry which is preliminary data.</text>
</comment>
<sequence length="183" mass="20005">MQYFKIASLLAAAIASVQATNIVTLKSLDDVDRTVYFTPSAGHAEIAAVQVAAGQSVDVEIPFQWIGNWHGVQKGQANVPGMLGEVTFDGWGGKNYFDVSAIVNPNDKDNVSEMYPAGQPNTPTSGCKNFPCDNAYYVWDDVQTRVTTQSHLICTLHKNGYAKRDADEVSEEKLSRDFVLGKK</sequence>
<dbReference type="RefSeq" id="XP_030992589.1">
    <property type="nucleotide sequence ID" value="XM_031142900.1"/>
</dbReference>
<feature type="signal peptide" evidence="1">
    <location>
        <begin position="1"/>
        <end position="19"/>
    </location>
</feature>
<evidence type="ECO:0000313" key="3">
    <source>
        <dbReference type="Proteomes" id="UP000319257"/>
    </source>
</evidence>
<organism evidence="2 3">
    <name type="scientific">Thyridium curvatum</name>
    <dbReference type="NCBI Taxonomy" id="1093900"/>
    <lineage>
        <taxon>Eukaryota</taxon>
        <taxon>Fungi</taxon>
        <taxon>Dikarya</taxon>
        <taxon>Ascomycota</taxon>
        <taxon>Pezizomycotina</taxon>
        <taxon>Sordariomycetes</taxon>
        <taxon>Sordariomycetidae</taxon>
        <taxon>Thyridiales</taxon>
        <taxon>Thyridiaceae</taxon>
        <taxon>Thyridium</taxon>
    </lineage>
</organism>
<keyword evidence="1" id="KW-0732">Signal</keyword>
<proteinExistence type="predicted"/>
<gene>
    <name evidence="2" type="ORF">E0L32_008084</name>
</gene>
<evidence type="ECO:0000313" key="2">
    <source>
        <dbReference type="EMBL" id="TPX10878.1"/>
    </source>
</evidence>
<accession>A0A507B1M3</accession>
<reference evidence="2 3" key="1">
    <citation type="submission" date="2019-06" db="EMBL/GenBank/DDBJ databases">
        <title>Draft genome sequence of the filamentous fungus Phialemoniopsis curvata isolated from diesel fuel.</title>
        <authorList>
            <person name="Varaljay V.A."/>
            <person name="Lyon W.J."/>
            <person name="Crouch A.L."/>
            <person name="Drake C.E."/>
            <person name="Hollomon J.M."/>
            <person name="Nadeau L.J."/>
            <person name="Nunn H.S."/>
            <person name="Stevenson B.S."/>
            <person name="Bojanowski C.L."/>
            <person name="Crookes-Goodson W.J."/>
        </authorList>
    </citation>
    <scope>NUCLEOTIDE SEQUENCE [LARGE SCALE GENOMIC DNA]</scope>
    <source>
        <strain evidence="2 3">D216</strain>
    </source>
</reference>
<dbReference type="GeneID" id="41975531"/>
<evidence type="ECO:0000256" key="1">
    <source>
        <dbReference type="SAM" id="SignalP"/>
    </source>
</evidence>
<dbReference type="AlphaFoldDB" id="A0A507B1M3"/>
<dbReference type="EMBL" id="SKBQ01000052">
    <property type="protein sequence ID" value="TPX10878.1"/>
    <property type="molecule type" value="Genomic_DNA"/>
</dbReference>
<keyword evidence="3" id="KW-1185">Reference proteome</keyword>
<dbReference type="OrthoDB" id="3513524at2759"/>
<protein>
    <recommendedName>
        <fullName evidence="4">DNase1 protein</fullName>
    </recommendedName>
</protein>
<name>A0A507B1M3_9PEZI</name>